<keyword evidence="4 7" id="KW-0378">Hydrolase</keyword>
<dbReference type="GO" id="GO:0006508">
    <property type="term" value="P:proteolysis"/>
    <property type="evidence" value="ECO:0007669"/>
    <property type="project" value="UniProtKB-KW"/>
</dbReference>
<feature type="active site" description="Charge relay system" evidence="6 7">
    <location>
        <position position="214"/>
    </location>
</feature>
<protein>
    <recommendedName>
        <fullName evidence="14">Peptidase S8/S53 domain-containing protein</fullName>
    </recommendedName>
</protein>
<dbReference type="Pfam" id="PF00082">
    <property type="entry name" value="Peptidase_S8"/>
    <property type="match status" value="1"/>
</dbReference>
<dbReference type="PROSITE" id="PS00136">
    <property type="entry name" value="SUBTILASE_ASP"/>
    <property type="match status" value="1"/>
</dbReference>
<dbReference type="VEuPathDB" id="FungiDB:PSTT_01442"/>
<dbReference type="PANTHER" id="PTHR43806:SF66">
    <property type="entry name" value="SERIN ENDOPEPTIDASE"/>
    <property type="match status" value="1"/>
</dbReference>
<evidence type="ECO:0000313" key="12">
    <source>
        <dbReference type="EMBL" id="POW16235.1"/>
    </source>
</evidence>
<dbReference type="PRINTS" id="PR00723">
    <property type="entry name" value="SUBTILISIN"/>
</dbReference>
<feature type="active site" description="Charge relay system" evidence="6 7">
    <location>
        <position position="164"/>
    </location>
</feature>
<dbReference type="VEuPathDB" id="FungiDB:PSHT_13599"/>
<evidence type="ECO:0000313" key="13">
    <source>
        <dbReference type="Proteomes" id="UP000239156"/>
    </source>
</evidence>
<sequence>MRSFLFLWNIAIYTWTITFNFIPTNGKLHGQSVSRYVVEYQNHQALVRNQTAHFRELLEKHLNDNNIVFNDITPFNEAPSLFSGFSLSVQNPHNAKTLRAASFVKAIYPVLPVTRPVFLHTPKVLNTLQEGLSADLFEPHVQVGISRLHAQGYRCKGIKIAVIDTGCDCEHPALGKGFGKGFKIEKGYDFVGDAYNGTNSPIPDDNPCTRCALHGTHIMGVLAANENTMGFRGVCPEATMSSYRVFGCEENTNDELVAAAYKDGGWCKIDDLPMLIPCKTDKKACPLVFLFFSRRFSLSVGAPGGWAGGSIAAVVASRIAKRRAVIVSAGNLGDEGMFYATSPSTGTGAISVGSVQSTALVSYPFTTSVTGSRTFNYFATFTMEAGTFPIYPISSTKNGLDDACKPLPAGSPNLSQHIVLVRRSETHACTFETQLGNLMKQGTHKILWANNNSSPEYVARDATNGVSVGVVTRDIGTMLRDKYYANPGKLRITISKDLSITQVAAPDSGKVSPFSNYGPMFDLESPQPGVLGVGGNVLSKSQVFINVTVTYSHLPRIRGIIRHRLGNFYISSAGQLLLTIICAYNTIAESMDESQMAGIAALVMSIQGKAINPHEIYTRIASSATPVANFSETGILESVCHQGAGLVNAWCAAMATTVVSTHSFSLNDTLHFNGTQSFSITNKGKQPVSYTVDHVSAGTALAFGKNNVANRWPVPLIPGTSSVSFSVYEFVLHPGQTRAIQVKFKPPVGLDEISLPVYSGFVLLKSETECESHTIPYYGVGAALKQRQVLDYGYSYQDNYTLPALDSGMTGLPVEEGHTFTLQGLDVPIIEYRLAFGTPLVLFHVVKGDAVIPPSLLPNKKSQDKKADSQPHPATPHSPAPKPPSKRSTTDSRQDNHHSRRAEGGGKKRVYHPPIPDGFPGRIPNTFRGVPLLGSIKPYETLQRWKPRHALADAASIAFNGNIYDLSVPNYNHAKPITVPDGNYRILVRALRVTGDSREEEDYEAWLSPVFTIRRSTRKP</sequence>
<dbReference type="Proteomes" id="UP000239156">
    <property type="component" value="Unassembled WGS sequence"/>
</dbReference>
<dbReference type="PANTHER" id="PTHR43806">
    <property type="entry name" value="PEPTIDASE S8"/>
    <property type="match status" value="1"/>
</dbReference>
<dbReference type="EMBL" id="PKSL01000008">
    <property type="protein sequence ID" value="POW16235.1"/>
    <property type="molecule type" value="Genomic_DNA"/>
</dbReference>
<keyword evidence="5 7" id="KW-0720">Serine protease</keyword>
<feature type="compositionally biased region" description="Basic and acidic residues" evidence="8">
    <location>
        <begin position="888"/>
        <end position="906"/>
    </location>
</feature>
<evidence type="ECO:0000259" key="10">
    <source>
        <dbReference type="Pfam" id="PF00082"/>
    </source>
</evidence>
<dbReference type="Gene3D" id="3.40.50.200">
    <property type="entry name" value="Peptidase S8/S53 domain"/>
    <property type="match status" value="2"/>
</dbReference>
<dbReference type="GO" id="GO:0005615">
    <property type="term" value="C:extracellular space"/>
    <property type="evidence" value="ECO:0007669"/>
    <property type="project" value="TreeGrafter"/>
</dbReference>
<evidence type="ECO:0000256" key="9">
    <source>
        <dbReference type="SAM" id="SignalP"/>
    </source>
</evidence>
<feature type="compositionally biased region" description="Pro residues" evidence="8">
    <location>
        <begin position="873"/>
        <end position="883"/>
    </location>
</feature>
<feature type="region of interest" description="Disordered" evidence="8">
    <location>
        <begin position="856"/>
        <end position="923"/>
    </location>
</feature>
<evidence type="ECO:0000256" key="1">
    <source>
        <dbReference type="ARBA" id="ARBA00011073"/>
    </source>
</evidence>
<comment type="similarity">
    <text evidence="1 7">Belongs to the peptidase S8 family.</text>
</comment>
<evidence type="ECO:0000256" key="5">
    <source>
        <dbReference type="ARBA" id="ARBA00022825"/>
    </source>
</evidence>
<dbReference type="SUPFAM" id="SSF52743">
    <property type="entry name" value="Subtilisin-like"/>
    <property type="match status" value="1"/>
</dbReference>
<dbReference type="AlphaFoldDB" id="A0A2S4W380"/>
<evidence type="ECO:0008006" key="14">
    <source>
        <dbReference type="Google" id="ProtNLM"/>
    </source>
</evidence>
<evidence type="ECO:0000259" key="11">
    <source>
        <dbReference type="Pfam" id="PF06280"/>
    </source>
</evidence>
<dbReference type="InterPro" id="IPR015500">
    <property type="entry name" value="Peptidase_S8_subtilisin-rel"/>
</dbReference>
<keyword evidence="3 9" id="KW-0732">Signal</keyword>
<evidence type="ECO:0000256" key="7">
    <source>
        <dbReference type="PROSITE-ProRule" id="PRU01240"/>
    </source>
</evidence>
<feature type="signal peptide" evidence="9">
    <location>
        <begin position="1"/>
        <end position="16"/>
    </location>
</feature>
<dbReference type="InterPro" id="IPR023827">
    <property type="entry name" value="Peptidase_S8_Asp-AS"/>
</dbReference>
<reference evidence="12" key="1">
    <citation type="submission" date="2017-12" db="EMBL/GenBank/DDBJ databases">
        <title>Gene loss provides genomic basis for host adaptation in cereal stripe rust fungi.</title>
        <authorList>
            <person name="Xia C."/>
        </authorList>
    </citation>
    <scope>NUCLEOTIDE SEQUENCE [LARGE SCALE GENOMIC DNA]</scope>
    <source>
        <strain evidence="12">93-210</strain>
    </source>
</reference>
<evidence type="ECO:0000256" key="3">
    <source>
        <dbReference type="ARBA" id="ARBA00022729"/>
    </source>
</evidence>
<dbReference type="PROSITE" id="PS51892">
    <property type="entry name" value="SUBTILASE"/>
    <property type="match status" value="1"/>
</dbReference>
<organism evidence="12 13">
    <name type="scientific">Puccinia striiformis</name>
    <dbReference type="NCBI Taxonomy" id="27350"/>
    <lineage>
        <taxon>Eukaryota</taxon>
        <taxon>Fungi</taxon>
        <taxon>Dikarya</taxon>
        <taxon>Basidiomycota</taxon>
        <taxon>Pucciniomycotina</taxon>
        <taxon>Pucciniomycetes</taxon>
        <taxon>Pucciniales</taxon>
        <taxon>Pucciniaceae</taxon>
        <taxon>Puccinia</taxon>
    </lineage>
</organism>
<gene>
    <name evidence="12" type="ORF">PSTT_01442</name>
</gene>
<dbReference type="Pfam" id="PF06280">
    <property type="entry name" value="fn3_5"/>
    <property type="match status" value="1"/>
</dbReference>
<dbReference type="InterPro" id="IPR036852">
    <property type="entry name" value="Peptidase_S8/S53_dom_sf"/>
</dbReference>
<evidence type="ECO:0000256" key="6">
    <source>
        <dbReference type="PIRSR" id="PIRSR615500-1"/>
    </source>
</evidence>
<proteinExistence type="inferred from homology"/>
<evidence type="ECO:0000256" key="4">
    <source>
        <dbReference type="ARBA" id="ARBA00022801"/>
    </source>
</evidence>
<dbReference type="GO" id="GO:0004252">
    <property type="term" value="F:serine-type endopeptidase activity"/>
    <property type="evidence" value="ECO:0007669"/>
    <property type="project" value="UniProtKB-UniRule"/>
</dbReference>
<feature type="domain" description="C5a peptidase/Subtilisin-like protease SBT2-like Fn3-like" evidence="11">
    <location>
        <begin position="665"/>
        <end position="777"/>
    </location>
</feature>
<evidence type="ECO:0000256" key="2">
    <source>
        <dbReference type="ARBA" id="ARBA00022670"/>
    </source>
</evidence>
<dbReference type="InterPro" id="IPR000209">
    <property type="entry name" value="Peptidase_S8/S53_dom"/>
</dbReference>
<keyword evidence="2 7" id="KW-0645">Protease</keyword>
<dbReference type="InterPro" id="IPR050131">
    <property type="entry name" value="Peptidase_S8_subtilisin-like"/>
</dbReference>
<feature type="active site" description="Charge relay system" evidence="6 7">
    <location>
        <position position="590"/>
    </location>
</feature>
<dbReference type="Gene3D" id="2.60.40.10">
    <property type="entry name" value="Immunoglobulins"/>
    <property type="match status" value="1"/>
</dbReference>
<comment type="caution">
    <text evidence="12">The sequence shown here is derived from an EMBL/GenBank/DDBJ whole genome shotgun (WGS) entry which is preliminary data.</text>
</comment>
<name>A0A2S4W380_9BASI</name>
<dbReference type="InterPro" id="IPR013783">
    <property type="entry name" value="Ig-like_fold"/>
</dbReference>
<feature type="chain" id="PRO_5015759914" description="Peptidase S8/S53 domain-containing protein" evidence="9">
    <location>
        <begin position="17"/>
        <end position="1020"/>
    </location>
</feature>
<keyword evidence="13" id="KW-1185">Reference proteome</keyword>
<accession>A0A2S4W380</accession>
<dbReference type="InterPro" id="IPR010435">
    <property type="entry name" value="C5a/SBT2-like_Fn3"/>
</dbReference>
<dbReference type="GO" id="GO:0016020">
    <property type="term" value="C:membrane"/>
    <property type="evidence" value="ECO:0007669"/>
    <property type="project" value="InterPro"/>
</dbReference>
<feature type="domain" description="Peptidase S8/S53" evidence="10">
    <location>
        <begin position="156"/>
        <end position="550"/>
    </location>
</feature>
<evidence type="ECO:0000256" key="8">
    <source>
        <dbReference type="SAM" id="MobiDB-lite"/>
    </source>
</evidence>